<organism evidence="1 2">
    <name type="scientific">Paraburkholderia solisilvae</name>
    <dbReference type="NCBI Taxonomy" id="624376"/>
    <lineage>
        <taxon>Bacteria</taxon>
        <taxon>Pseudomonadati</taxon>
        <taxon>Pseudomonadota</taxon>
        <taxon>Betaproteobacteria</taxon>
        <taxon>Burkholderiales</taxon>
        <taxon>Burkholderiaceae</taxon>
        <taxon>Paraburkholderia</taxon>
    </lineage>
</organism>
<dbReference type="AlphaFoldDB" id="A0A6J5E9S3"/>
<evidence type="ECO:0000313" key="1">
    <source>
        <dbReference type="EMBL" id="CAB3762071.1"/>
    </source>
</evidence>
<proteinExistence type="predicted"/>
<dbReference type="RefSeq" id="WP_175112477.1">
    <property type="nucleotide sequence ID" value="NZ_CADIKF010000030.1"/>
</dbReference>
<evidence type="ECO:0000313" key="2">
    <source>
        <dbReference type="Proteomes" id="UP000494329"/>
    </source>
</evidence>
<protein>
    <submittedName>
        <fullName evidence="1">Uncharacterized protein</fullName>
    </submittedName>
</protein>
<gene>
    <name evidence="1" type="ORF">LMG29739_03778</name>
</gene>
<dbReference type="Proteomes" id="UP000494329">
    <property type="component" value="Unassembled WGS sequence"/>
</dbReference>
<keyword evidence="2" id="KW-1185">Reference proteome</keyword>
<accession>A0A6J5E9S3</accession>
<dbReference type="EMBL" id="CADIKF010000030">
    <property type="protein sequence ID" value="CAB3762071.1"/>
    <property type="molecule type" value="Genomic_DNA"/>
</dbReference>
<name>A0A6J5E9S3_9BURK</name>
<reference evidence="1 2" key="1">
    <citation type="submission" date="2020-04" db="EMBL/GenBank/DDBJ databases">
        <authorList>
            <person name="De Canck E."/>
        </authorList>
    </citation>
    <scope>NUCLEOTIDE SEQUENCE [LARGE SCALE GENOMIC DNA]</scope>
    <source>
        <strain evidence="1 2">LMG 29739</strain>
    </source>
</reference>
<sequence length="92" mass="10176">MPIGACATSRAIDAAAPRYFNGSVSVRNCVPSKRARIVAFADSTSYMRTAFLKHALEPTRHAVDQRGVVFEVAANVFTADCFTYARLLHRQR</sequence>